<dbReference type="Pfam" id="PF00443">
    <property type="entry name" value="UCH"/>
    <property type="match status" value="1"/>
</dbReference>
<evidence type="ECO:0000313" key="9">
    <source>
        <dbReference type="EMBL" id="CAL4193018.1"/>
    </source>
</evidence>
<proteinExistence type="inferred from homology"/>
<name>A0AAV2SHM5_MEGNR</name>
<protein>
    <recommendedName>
        <fullName evidence="3">ubiquitinyl hydrolase 1</fullName>
        <ecNumber evidence="3">3.4.19.12</ecNumber>
    </recommendedName>
</protein>
<comment type="catalytic activity">
    <reaction evidence="1">
        <text>Thiol-dependent hydrolysis of ester, thioester, amide, peptide and isopeptide bonds formed by the C-terminal Gly of ubiquitin (a 76-residue protein attached to proteins as an intracellular targeting signal).</text>
        <dbReference type="EC" id="3.4.19.12"/>
    </reaction>
</comment>
<keyword evidence="4" id="KW-0645">Protease</keyword>
<dbReference type="InterPro" id="IPR001394">
    <property type="entry name" value="Peptidase_C19_UCH"/>
</dbReference>
<dbReference type="PANTHER" id="PTHR24006">
    <property type="entry name" value="UBIQUITIN CARBOXYL-TERMINAL HYDROLASE"/>
    <property type="match status" value="1"/>
</dbReference>
<evidence type="ECO:0000313" key="10">
    <source>
        <dbReference type="Proteomes" id="UP001497623"/>
    </source>
</evidence>
<dbReference type="GO" id="GO:0005634">
    <property type="term" value="C:nucleus"/>
    <property type="evidence" value="ECO:0007669"/>
    <property type="project" value="TreeGrafter"/>
</dbReference>
<dbReference type="PROSITE" id="PS00973">
    <property type="entry name" value="USP_2"/>
    <property type="match status" value="1"/>
</dbReference>
<evidence type="ECO:0000256" key="5">
    <source>
        <dbReference type="ARBA" id="ARBA00022786"/>
    </source>
</evidence>
<dbReference type="InterPro" id="IPR018200">
    <property type="entry name" value="USP_CS"/>
</dbReference>
<feature type="domain" description="USP" evidence="8">
    <location>
        <begin position="1"/>
        <end position="137"/>
    </location>
</feature>
<dbReference type="InterPro" id="IPR028889">
    <property type="entry name" value="USP"/>
</dbReference>
<dbReference type="GO" id="GO:0005829">
    <property type="term" value="C:cytosol"/>
    <property type="evidence" value="ECO:0007669"/>
    <property type="project" value="TreeGrafter"/>
</dbReference>
<dbReference type="InterPro" id="IPR050164">
    <property type="entry name" value="Peptidase_C19"/>
</dbReference>
<keyword evidence="7" id="KW-0788">Thiol protease</keyword>
<comment type="caution">
    <text evidence="9">The sequence shown here is derived from an EMBL/GenBank/DDBJ whole genome shotgun (WGS) entry which is preliminary data.</text>
</comment>
<dbReference type="PROSITE" id="PS50235">
    <property type="entry name" value="USP_3"/>
    <property type="match status" value="1"/>
</dbReference>
<keyword evidence="5" id="KW-0833">Ubl conjugation pathway</keyword>
<dbReference type="GO" id="GO:0016579">
    <property type="term" value="P:protein deubiquitination"/>
    <property type="evidence" value="ECO:0007669"/>
    <property type="project" value="InterPro"/>
</dbReference>
<evidence type="ECO:0000256" key="4">
    <source>
        <dbReference type="ARBA" id="ARBA00022670"/>
    </source>
</evidence>
<dbReference type="SUPFAM" id="SSF54001">
    <property type="entry name" value="Cysteine proteinases"/>
    <property type="match status" value="1"/>
</dbReference>
<dbReference type="Gene3D" id="3.90.70.10">
    <property type="entry name" value="Cysteine proteinases"/>
    <property type="match status" value="1"/>
</dbReference>
<evidence type="ECO:0000256" key="6">
    <source>
        <dbReference type="ARBA" id="ARBA00022801"/>
    </source>
</evidence>
<keyword evidence="10" id="KW-1185">Reference proteome</keyword>
<organism evidence="9 10">
    <name type="scientific">Meganyctiphanes norvegica</name>
    <name type="common">Northern krill</name>
    <name type="synonym">Thysanopoda norvegica</name>
    <dbReference type="NCBI Taxonomy" id="48144"/>
    <lineage>
        <taxon>Eukaryota</taxon>
        <taxon>Metazoa</taxon>
        <taxon>Ecdysozoa</taxon>
        <taxon>Arthropoda</taxon>
        <taxon>Crustacea</taxon>
        <taxon>Multicrustacea</taxon>
        <taxon>Malacostraca</taxon>
        <taxon>Eumalacostraca</taxon>
        <taxon>Eucarida</taxon>
        <taxon>Euphausiacea</taxon>
        <taxon>Euphausiidae</taxon>
        <taxon>Meganyctiphanes</taxon>
    </lineage>
</organism>
<reference evidence="9 10" key="1">
    <citation type="submission" date="2024-05" db="EMBL/GenBank/DDBJ databases">
        <authorList>
            <person name="Wallberg A."/>
        </authorList>
    </citation>
    <scope>NUCLEOTIDE SEQUENCE [LARGE SCALE GENOMIC DNA]</scope>
</reference>
<dbReference type="PANTHER" id="PTHR24006:SF888">
    <property type="entry name" value="UBIQUITIN CARBOXYL-TERMINAL HYDROLASE 30"/>
    <property type="match status" value="1"/>
</dbReference>
<dbReference type="Proteomes" id="UP001497623">
    <property type="component" value="Unassembled WGS sequence"/>
</dbReference>
<sequence>MHKLENALYLNDQSPGATAPLPPPPPSLHGPGCYGSTPCSKATTSHLIIAKSTKFSLIAFSGFLHVAPVKCEQLYRLKAVIVHVGDIFCGHFVTYRRGPIGTRARNRWFYTSDILIRETTLAEVLKANAYMLFYEKVTNH</sequence>
<dbReference type="GO" id="GO:0004843">
    <property type="term" value="F:cysteine-type deubiquitinase activity"/>
    <property type="evidence" value="ECO:0007669"/>
    <property type="project" value="UniProtKB-EC"/>
</dbReference>
<gene>
    <name evidence="9" type="ORF">MNOR_LOCUS36788</name>
</gene>
<keyword evidence="6" id="KW-0378">Hydrolase</keyword>
<dbReference type="EMBL" id="CAXKWB010069240">
    <property type="protein sequence ID" value="CAL4193018.1"/>
    <property type="molecule type" value="Genomic_DNA"/>
</dbReference>
<feature type="non-terminal residue" evidence="9">
    <location>
        <position position="140"/>
    </location>
</feature>
<evidence type="ECO:0000256" key="2">
    <source>
        <dbReference type="ARBA" id="ARBA00009085"/>
    </source>
</evidence>
<evidence type="ECO:0000256" key="7">
    <source>
        <dbReference type="ARBA" id="ARBA00022807"/>
    </source>
</evidence>
<dbReference type="EC" id="3.4.19.12" evidence="3"/>
<dbReference type="InterPro" id="IPR038765">
    <property type="entry name" value="Papain-like_cys_pep_sf"/>
</dbReference>
<dbReference type="AlphaFoldDB" id="A0AAV2SHM5"/>
<dbReference type="GO" id="GO:0006508">
    <property type="term" value="P:proteolysis"/>
    <property type="evidence" value="ECO:0007669"/>
    <property type="project" value="UniProtKB-KW"/>
</dbReference>
<comment type="similarity">
    <text evidence="2">Belongs to the peptidase C19 family.</text>
</comment>
<evidence type="ECO:0000256" key="1">
    <source>
        <dbReference type="ARBA" id="ARBA00000707"/>
    </source>
</evidence>
<accession>A0AAV2SHM5</accession>
<evidence type="ECO:0000259" key="8">
    <source>
        <dbReference type="PROSITE" id="PS50235"/>
    </source>
</evidence>
<evidence type="ECO:0000256" key="3">
    <source>
        <dbReference type="ARBA" id="ARBA00012759"/>
    </source>
</evidence>